<proteinExistence type="predicted"/>
<keyword evidence="2" id="KW-1185">Reference proteome</keyword>
<accession>A0A6A4GGG4</accession>
<dbReference type="AlphaFoldDB" id="A0A6A4GGG4"/>
<name>A0A6A4GGG4_9AGAR</name>
<evidence type="ECO:0000313" key="1">
    <source>
        <dbReference type="EMBL" id="KAE9384682.1"/>
    </source>
</evidence>
<dbReference type="Proteomes" id="UP000799118">
    <property type="component" value="Unassembled WGS sequence"/>
</dbReference>
<protein>
    <submittedName>
        <fullName evidence="1">Uncharacterized protein</fullName>
    </submittedName>
</protein>
<organism evidence="1 2">
    <name type="scientific">Gymnopus androsaceus JB14</name>
    <dbReference type="NCBI Taxonomy" id="1447944"/>
    <lineage>
        <taxon>Eukaryota</taxon>
        <taxon>Fungi</taxon>
        <taxon>Dikarya</taxon>
        <taxon>Basidiomycota</taxon>
        <taxon>Agaricomycotina</taxon>
        <taxon>Agaricomycetes</taxon>
        <taxon>Agaricomycetidae</taxon>
        <taxon>Agaricales</taxon>
        <taxon>Marasmiineae</taxon>
        <taxon>Omphalotaceae</taxon>
        <taxon>Gymnopus</taxon>
    </lineage>
</organism>
<sequence length="599" mass="67166">MANLTTCVQVGYVDVYCTASISDCKNWVEHFRGKTFEIRSPGWPQAQWTATFESPQLACTTCSGIHSQEICPVQASEVYPVVGSRKHGHDELHVDKDDESVNLWQLFSINTKILEYSLNKFKQILSIFGLKYLSKLKKHAKYILEQKSCPGSCESSHAKQSRIDIEPSGSFTFGHTLERKELASKILERVARDHLILIEAPPCSGKTVLMDNLVEIICTRLKGSTASVDYITGWTDIVVSDNAASAKVRYVPTSRSNPPNVAINNATDLETFIRSPLRGPFWLFVNESQMSYGDKAFWKTLLLSTCSNISNFWVVAAGSYGSHTSSASHSPPHQISQKWRMTLFSTMGKDDRLSLAFTEQDFDNFVALFNQPGLDQWKDCIRRYASPTKWMEVRPGWEPGLHPGVVTHLTIFIAKMLLRRNKNPSEESVIEVIDNFNSTCLAYATLSEPIDLGRCVPCLPDHGHNFVPSALLVFFTILKEGKLKDIPNIDDTFGADVVKNTTPIWNRYMDDARIAITPRQRFLYVVPGQENPDGQQIKPYSLHQKSQSKEPLSDFAQAAHDVATNGLASASSNPATILQLANFQQPLSWYFLRSGIMII</sequence>
<gene>
    <name evidence="1" type="ORF">BT96DRAFT_950380</name>
</gene>
<dbReference type="EMBL" id="ML770096">
    <property type="protein sequence ID" value="KAE9384682.1"/>
    <property type="molecule type" value="Genomic_DNA"/>
</dbReference>
<reference evidence="1" key="1">
    <citation type="journal article" date="2019" name="Environ. Microbiol.">
        <title>Fungal ecological strategies reflected in gene transcription - a case study of two litter decomposers.</title>
        <authorList>
            <person name="Barbi F."/>
            <person name="Kohler A."/>
            <person name="Barry K."/>
            <person name="Baskaran P."/>
            <person name="Daum C."/>
            <person name="Fauchery L."/>
            <person name="Ihrmark K."/>
            <person name="Kuo A."/>
            <person name="LaButti K."/>
            <person name="Lipzen A."/>
            <person name="Morin E."/>
            <person name="Grigoriev I.V."/>
            <person name="Henrissat B."/>
            <person name="Lindahl B."/>
            <person name="Martin F."/>
        </authorList>
    </citation>
    <scope>NUCLEOTIDE SEQUENCE</scope>
    <source>
        <strain evidence="1">JB14</strain>
    </source>
</reference>
<evidence type="ECO:0000313" key="2">
    <source>
        <dbReference type="Proteomes" id="UP000799118"/>
    </source>
</evidence>
<dbReference type="OrthoDB" id="2364732at2759"/>